<feature type="region of interest" description="Disordered" evidence="2">
    <location>
        <begin position="220"/>
        <end position="240"/>
    </location>
</feature>
<organism evidence="4 5">
    <name type="scientific">Lactuca saligna</name>
    <name type="common">Willowleaf lettuce</name>
    <dbReference type="NCBI Taxonomy" id="75948"/>
    <lineage>
        <taxon>Eukaryota</taxon>
        <taxon>Viridiplantae</taxon>
        <taxon>Streptophyta</taxon>
        <taxon>Embryophyta</taxon>
        <taxon>Tracheophyta</taxon>
        <taxon>Spermatophyta</taxon>
        <taxon>Magnoliopsida</taxon>
        <taxon>eudicotyledons</taxon>
        <taxon>Gunneridae</taxon>
        <taxon>Pentapetalae</taxon>
        <taxon>asterids</taxon>
        <taxon>campanulids</taxon>
        <taxon>Asterales</taxon>
        <taxon>Asteraceae</taxon>
        <taxon>Cichorioideae</taxon>
        <taxon>Cichorieae</taxon>
        <taxon>Lactucinae</taxon>
        <taxon>Lactuca</taxon>
    </lineage>
</organism>
<dbReference type="GO" id="GO:0008270">
    <property type="term" value="F:zinc ion binding"/>
    <property type="evidence" value="ECO:0007669"/>
    <property type="project" value="UniProtKB-KW"/>
</dbReference>
<feature type="region of interest" description="Disordered" evidence="2">
    <location>
        <begin position="449"/>
        <end position="483"/>
    </location>
</feature>
<accession>A0AA36DYN0</accession>
<evidence type="ECO:0000256" key="2">
    <source>
        <dbReference type="SAM" id="MobiDB-lite"/>
    </source>
</evidence>
<dbReference type="Gene3D" id="3.30.40.10">
    <property type="entry name" value="Zinc/RING finger domain, C3HC4 (zinc finger)"/>
    <property type="match status" value="1"/>
</dbReference>
<gene>
    <name evidence="4" type="ORF">LSALG_LOCUS15897</name>
</gene>
<sequence>MVSTIINEDYAIKAPSSSPSPSSKPHNHISKYTHKLSHFLPSLCVYAVSSFAYRASFYSAISILYHPLSGFSLLSSLLIAKTGSLCCVAARPHDGSNAVSQDWSMGPHEPYWRTNTSFSPPPPRWDFRFHSEVQSFRSQEGNRLYNGSSTSSNSRESRSWLRTNHLPNHRHSVSDGIGALFSTPSDLSPNQQWTPPTIQEISLDEYSNSSKRVLGALSFSPNSEGISAPNEGRASISSHSDSSDFETIVKSLSSQSHHGRRCFMSKPVHPLSIPVERTNSGIGIGIGINDSDAGSCEFEHSDVSEPMESDVINRSSGDKCGLCDRFLSQRSPWSSRQIIRSGDFPVTGVLSCRHVFHAECLDQTTPKTHKGDPPCPICVKSELRNSPEQRGLSKLKNSGVPRLKTFREDGPSRPWRCAQAGNCVEGALSAPSRNGMMVINRNRIKKGLSLKGNSGKEFAGKLKNGGGGDGVGCSKSASSSRKK</sequence>
<feature type="domain" description="RING-type" evidence="3">
    <location>
        <begin position="320"/>
        <end position="378"/>
    </location>
</feature>
<name>A0AA36DYN0_LACSI</name>
<dbReference type="SMART" id="SM00184">
    <property type="entry name" value="RING"/>
    <property type="match status" value="1"/>
</dbReference>
<keyword evidence="5" id="KW-1185">Reference proteome</keyword>
<evidence type="ECO:0000313" key="4">
    <source>
        <dbReference type="EMBL" id="CAI9275878.1"/>
    </source>
</evidence>
<evidence type="ECO:0000313" key="5">
    <source>
        <dbReference type="Proteomes" id="UP001177003"/>
    </source>
</evidence>
<dbReference type="EMBL" id="OX465079">
    <property type="protein sequence ID" value="CAI9275878.1"/>
    <property type="molecule type" value="Genomic_DNA"/>
</dbReference>
<feature type="region of interest" description="Disordered" evidence="2">
    <location>
        <begin position="138"/>
        <end position="159"/>
    </location>
</feature>
<reference evidence="4" key="1">
    <citation type="submission" date="2023-04" db="EMBL/GenBank/DDBJ databases">
        <authorList>
            <person name="Vijverberg K."/>
            <person name="Xiong W."/>
            <person name="Schranz E."/>
        </authorList>
    </citation>
    <scope>NUCLEOTIDE SEQUENCE</scope>
</reference>
<proteinExistence type="predicted"/>
<dbReference type="PANTHER" id="PTHR31150:SF23">
    <property type="entry name" value="MANDELONITRILE LYASE-RELATED"/>
    <property type="match status" value="1"/>
</dbReference>
<dbReference type="PANTHER" id="PTHR31150">
    <property type="entry name" value="EXPRESSED PROTEIN"/>
    <property type="match status" value="1"/>
</dbReference>
<keyword evidence="1" id="KW-0862">Zinc</keyword>
<dbReference type="InterPro" id="IPR013083">
    <property type="entry name" value="Znf_RING/FYVE/PHD"/>
</dbReference>
<dbReference type="Proteomes" id="UP001177003">
    <property type="component" value="Chromosome 3"/>
</dbReference>
<feature type="compositionally biased region" description="Polar residues" evidence="2">
    <location>
        <begin position="138"/>
        <end position="147"/>
    </location>
</feature>
<dbReference type="SUPFAM" id="SSF57850">
    <property type="entry name" value="RING/U-box"/>
    <property type="match status" value="1"/>
</dbReference>
<dbReference type="InterPro" id="IPR001841">
    <property type="entry name" value="Znf_RING"/>
</dbReference>
<dbReference type="PROSITE" id="PS50089">
    <property type="entry name" value="ZF_RING_2"/>
    <property type="match status" value="1"/>
</dbReference>
<keyword evidence="1" id="KW-0479">Metal-binding</keyword>
<protein>
    <recommendedName>
        <fullName evidence="3">RING-type domain-containing protein</fullName>
    </recommendedName>
</protein>
<dbReference type="AlphaFoldDB" id="A0AA36DYN0"/>
<evidence type="ECO:0000259" key="3">
    <source>
        <dbReference type="PROSITE" id="PS50089"/>
    </source>
</evidence>
<keyword evidence="1" id="KW-0863">Zinc-finger</keyword>
<evidence type="ECO:0000256" key="1">
    <source>
        <dbReference type="PROSITE-ProRule" id="PRU00175"/>
    </source>
</evidence>